<comment type="caution">
    <text evidence="1">The sequence shown here is derived from an EMBL/GenBank/DDBJ whole genome shotgun (WGS) entry which is preliminary data.</text>
</comment>
<sequence>MDFSESFLDPNICLRLNFTSAPTRLRRVSHLPASRDFGNDVPIIFNKADEADSCGARRRRVGALVGM</sequence>
<evidence type="ECO:0000313" key="1">
    <source>
        <dbReference type="EMBL" id="EYC28826.1"/>
    </source>
</evidence>
<keyword evidence="2" id="KW-1185">Reference proteome</keyword>
<dbReference type="EMBL" id="JARK01001343">
    <property type="protein sequence ID" value="EYC28826.1"/>
    <property type="molecule type" value="Genomic_DNA"/>
</dbReference>
<dbReference type="AlphaFoldDB" id="A0A016VNB3"/>
<dbReference type="Proteomes" id="UP000024635">
    <property type="component" value="Unassembled WGS sequence"/>
</dbReference>
<gene>
    <name evidence="1" type="primary">Acey_s0007.g3450</name>
    <name evidence="1" type="ORF">Y032_0007g3450</name>
</gene>
<organism evidence="1 2">
    <name type="scientific">Ancylostoma ceylanicum</name>
    <dbReference type="NCBI Taxonomy" id="53326"/>
    <lineage>
        <taxon>Eukaryota</taxon>
        <taxon>Metazoa</taxon>
        <taxon>Ecdysozoa</taxon>
        <taxon>Nematoda</taxon>
        <taxon>Chromadorea</taxon>
        <taxon>Rhabditida</taxon>
        <taxon>Rhabditina</taxon>
        <taxon>Rhabditomorpha</taxon>
        <taxon>Strongyloidea</taxon>
        <taxon>Ancylostomatidae</taxon>
        <taxon>Ancylostomatinae</taxon>
        <taxon>Ancylostoma</taxon>
    </lineage>
</organism>
<evidence type="ECO:0000313" key="2">
    <source>
        <dbReference type="Proteomes" id="UP000024635"/>
    </source>
</evidence>
<protein>
    <submittedName>
        <fullName evidence="1">Uncharacterized protein</fullName>
    </submittedName>
</protein>
<reference evidence="2" key="1">
    <citation type="journal article" date="2015" name="Nat. Genet.">
        <title>The genome and transcriptome of the zoonotic hookworm Ancylostoma ceylanicum identify infection-specific gene families.</title>
        <authorList>
            <person name="Schwarz E.M."/>
            <person name="Hu Y."/>
            <person name="Antoshechkin I."/>
            <person name="Miller M.M."/>
            <person name="Sternberg P.W."/>
            <person name="Aroian R.V."/>
        </authorList>
    </citation>
    <scope>NUCLEOTIDE SEQUENCE</scope>
    <source>
        <strain evidence="2">HY135</strain>
    </source>
</reference>
<proteinExistence type="predicted"/>
<name>A0A016VNB3_9BILA</name>
<accession>A0A016VNB3</accession>